<organism evidence="1 2">
    <name type="scientific">Allorhodopirellula solitaria</name>
    <dbReference type="NCBI Taxonomy" id="2527987"/>
    <lineage>
        <taxon>Bacteria</taxon>
        <taxon>Pseudomonadati</taxon>
        <taxon>Planctomycetota</taxon>
        <taxon>Planctomycetia</taxon>
        <taxon>Pirellulales</taxon>
        <taxon>Pirellulaceae</taxon>
        <taxon>Allorhodopirellula</taxon>
    </lineage>
</organism>
<reference evidence="1 2" key="1">
    <citation type="submission" date="2019-02" db="EMBL/GenBank/DDBJ databases">
        <title>Deep-cultivation of Planctomycetes and their phenomic and genomic characterization uncovers novel biology.</title>
        <authorList>
            <person name="Wiegand S."/>
            <person name="Jogler M."/>
            <person name="Boedeker C."/>
            <person name="Pinto D."/>
            <person name="Vollmers J."/>
            <person name="Rivas-Marin E."/>
            <person name="Kohn T."/>
            <person name="Peeters S.H."/>
            <person name="Heuer A."/>
            <person name="Rast P."/>
            <person name="Oberbeckmann S."/>
            <person name="Bunk B."/>
            <person name="Jeske O."/>
            <person name="Meyerdierks A."/>
            <person name="Storesund J.E."/>
            <person name="Kallscheuer N."/>
            <person name="Luecker S."/>
            <person name="Lage O.M."/>
            <person name="Pohl T."/>
            <person name="Merkel B.J."/>
            <person name="Hornburger P."/>
            <person name="Mueller R.-W."/>
            <person name="Bruemmer F."/>
            <person name="Labrenz M."/>
            <person name="Spormann A.M."/>
            <person name="Op Den Camp H."/>
            <person name="Overmann J."/>
            <person name="Amann R."/>
            <person name="Jetten M.S.M."/>
            <person name="Mascher T."/>
            <person name="Medema M.H."/>
            <person name="Devos D.P."/>
            <person name="Kaster A.-K."/>
            <person name="Ovreas L."/>
            <person name="Rohde M."/>
            <person name="Galperin M.Y."/>
            <person name="Jogler C."/>
        </authorList>
    </citation>
    <scope>NUCLEOTIDE SEQUENCE [LARGE SCALE GENOMIC DNA]</scope>
    <source>
        <strain evidence="1 2">CA85</strain>
    </source>
</reference>
<proteinExistence type="predicted"/>
<dbReference type="OrthoDB" id="9889686at2"/>
<gene>
    <name evidence="1" type="ORF">CA85_15320</name>
</gene>
<accession>A0A5C5YBJ1</accession>
<dbReference type="AlphaFoldDB" id="A0A5C5YBJ1"/>
<dbReference type="Proteomes" id="UP000318053">
    <property type="component" value="Unassembled WGS sequence"/>
</dbReference>
<evidence type="ECO:0000313" key="2">
    <source>
        <dbReference type="Proteomes" id="UP000318053"/>
    </source>
</evidence>
<comment type="caution">
    <text evidence="1">The sequence shown here is derived from an EMBL/GenBank/DDBJ whole genome shotgun (WGS) entry which is preliminary data.</text>
</comment>
<dbReference type="EMBL" id="SJPK01000003">
    <property type="protein sequence ID" value="TWT73066.1"/>
    <property type="molecule type" value="Genomic_DNA"/>
</dbReference>
<protein>
    <submittedName>
        <fullName evidence="1">Uncharacterized protein</fullName>
    </submittedName>
</protein>
<keyword evidence="2" id="KW-1185">Reference proteome</keyword>
<dbReference type="RefSeq" id="WP_146390645.1">
    <property type="nucleotide sequence ID" value="NZ_SJPK01000003.1"/>
</dbReference>
<evidence type="ECO:0000313" key="1">
    <source>
        <dbReference type="EMBL" id="TWT73066.1"/>
    </source>
</evidence>
<name>A0A5C5YBJ1_9BACT</name>
<sequence length="71" mass="7583">MSRTQVFGGGVLLLPSPGDSSTFVVTYHETTLSGALTNELEISDSKTRGIVAGKKLPREQRVGEAKTFEVS</sequence>